<organism evidence="2 3">
    <name type="scientific">Sphingomonas parva</name>
    <dbReference type="NCBI Taxonomy" id="2555898"/>
    <lineage>
        <taxon>Bacteria</taxon>
        <taxon>Pseudomonadati</taxon>
        <taxon>Pseudomonadota</taxon>
        <taxon>Alphaproteobacteria</taxon>
        <taxon>Sphingomonadales</taxon>
        <taxon>Sphingomonadaceae</taxon>
        <taxon>Sphingomonas</taxon>
    </lineage>
</organism>
<dbReference type="Proteomes" id="UP000298213">
    <property type="component" value="Unassembled WGS sequence"/>
</dbReference>
<reference evidence="2 3" key="1">
    <citation type="submission" date="2019-03" db="EMBL/GenBank/DDBJ databases">
        <title>Genome sequence of Sphingomonas sp. 17J27-24.</title>
        <authorList>
            <person name="Kim M."/>
            <person name="Maeng S."/>
            <person name="Sathiyaraj S."/>
        </authorList>
    </citation>
    <scope>NUCLEOTIDE SEQUENCE [LARGE SCALE GENOMIC DNA]</scope>
    <source>
        <strain evidence="2 3">17J27-24</strain>
    </source>
</reference>
<sequence length="333" mass="36089">MMRWIAAGALLALPAAGHAAERCGKAALSEGPVSIDVWVSQQDASPPRVTWTHASVAGGDGAYWLEGHYDPTETGLGTPVSLEVRALTAPPAEGEGDPEQIVFRVDSGPWSEPLWANPRRAGEGASARGEVSRRLAQGRTFPYRTEWLEAAARGDRFDFRRRDAWDREIGSGSVAYPPAETIEALYRAARAQALAKMRPCGGTGAVVTAMPATASPPQPPQTPARLQAQACSLLRSYEERVAREQPQSGRLMKIVAQPVDCGARVVTRVYETSGMRTRDLRELGATLQRSVDPMWCADRSFRAFIGQGWTFRVELRAADAPDVYTATTRACPA</sequence>
<feature type="chain" id="PRO_5021430386" evidence="1">
    <location>
        <begin position="20"/>
        <end position="333"/>
    </location>
</feature>
<dbReference type="RefSeq" id="WP_135088531.1">
    <property type="nucleotide sequence ID" value="NZ_SPDV01000033.1"/>
</dbReference>
<keyword evidence="1" id="KW-0732">Signal</keyword>
<feature type="signal peptide" evidence="1">
    <location>
        <begin position="1"/>
        <end position="19"/>
    </location>
</feature>
<proteinExistence type="predicted"/>
<dbReference type="AlphaFoldDB" id="A0A4Y8ZMW3"/>
<protein>
    <submittedName>
        <fullName evidence="2">Uncharacterized protein</fullName>
    </submittedName>
</protein>
<accession>A0A4Y8ZMW3</accession>
<comment type="caution">
    <text evidence="2">The sequence shown here is derived from an EMBL/GenBank/DDBJ whole genome shotgun (WGS) entry which is preliminary data.</text>
</comment>
<name>A0A4Y8ZMW3_9SPHN</name>
<evidence type="ECO:0000313" key="2">
    <source>
        <dbReference type="EMBL" id="TFI57331.1"/>
    </source>
</evidence>
<keyword evidence="3" id="KW-1185">Reference proteome</keyword>
<evidence type="ECO:0000313" key="3">
    <source>
        <dbReference type="Proteomes" id="UP000298213"/>
    </source>
</evidence>
<dbReference type="EMBL" id="SPDV01000033">
    <property type="protein sequence ID" value="TFI57331.1"/>
    <property type="molecule type" value="Genomic_DNA"/>
</dbReference>
<evidence type="ECO:0000256" key="1">
    <source>
        <dbReference type="SAM" id="SignalP"/>
    </source>
</evidence>
<gene>
    <name evidence="2" type="ORF">E2493_15820</name>
</gene>